<evidence type="ECO:0000259" key="3">
    <source>
        <dbReference type="Pfam" id="PF19040"/>
    </source>
</evidence>
<feature type="transmembrane region" description="Helical" evidence="1">
    <location>
        <begin position="413"/>
        <end position="433"/>
    </location>
</feature>
<dbReference type="Pfam" id="PF19040">
    <property type="entry name" value="SGNH"/>
    <property type="match status" value="1"/>
</dbReference>
<dbReference type="EMBL" id="CACSIP010000051">
    <property type="protein sequence ID" value="CAA0133979.1"/>
    <property type="molecule type" value="Genomic_DNA"/>
</dbReference>
<reference evidence="4 6" key="1">
    <citation type="submission" date="2019-11" db="EMBL/GenBank/DDBJ databases">
        <authorList>
            <person name="Holert J."/>
        </authorList>
    </citation>
    <scope>NUCLEOTIDE SEQUENCE [LARGE SCALE GENOMIC DNA]</scope>
    <source>
        <strain evidence="4">BC8_1</strain>
    </source>
</reference>
<dbReference type="EMBL" id="CACSIP010000003">
    <property type="protein sequence ID" value="CAA0092194.1"/>
    <property type="molecule type" value="Genomic_DNA"/>
</dbReference>
<evidence type="ECO:0000256" key="1">
    <source>
        <dbReference type="SAM" id="Phobius"/>
    </source>
</evidence>
<keyword evidence="4" id="KW-0012">Acyltransferase</keyword>
<keyword evidence="1" id="KW-1133">Transmembrane helix</keyword>
<dbReference type="Pfam" id="PF01757">
    <property type="entry name" value="Acyl_transf_3"/>
    <property type="match status" value="1"/>
</dbReference>
<feature type="transmembrane region" description="Helical" evidence="1">
    <location>
        <begin position="41"/>
        <end position="57"/>
    </location>
</feature>
<feature type="transmembrane region" description="Helical" evidence="1">
    <location>
        <begin position="102"/>
        <end position="121"/>
    </location>
</feature>
<protein>
    <submittedName>
        <fullName evidence="4">O-acetyltransferase OatA</fullName>
        <ecNumber evidence="4">2.3.1.-</ecNumber>
    </submittedName>
</protein>
<dbReference type="InterPro" id="IPR050879">
    <property type="entry name" value="Acyltransferase_3"/>
</dbReference>
<dbReference type="Proteomes" id="UP000430146">
    <property type="component" value="Unassembled WGS sequence"/>
</dbReference>
<dbReference type="InterPro" id="IPR043968">
    <property type="entry name" value="SGNH"/>
</dbReference>
<accession>A0A5S9NP80</accession>
<feature type="domain" description="Acyltransferase 3" evidence="2">
    <location>
        <begin position="37"/>
        <end position="377"/>
    </location>
</feature>
<dbReference type="PANTHER" id="PTHR23028:SF53">
    <property type="entry name" value="ACYL_TRANSF_3 DOMAIN-CONTAINING PROTEIN"/>
    <property type="match status" value="1"/>
</dbReference>
<dbReference type="RefSeq" id="WP_200845865.1">
    <property type="nucleotide sequence ID" value="NZ_CACSIP010000003.1"/>
</dbReference>
<dbReference type="InterPro" id="IPR002656">
    <property type="entry name" value="Acyl_transf_3_dom"/>
</dbReference>
<evidence type="ECO:0000313" key="5">
    <source>
        <dbReference type="EMBL" id="CAA0133979.1"/>
    </source>
</evidence>
<feature type="transmembrane region" description="Helical" evidence="1">
    <location>
        <begin position="359"/>
        <end position="377"/>
    </location>
</feature>
<sequence>MMTLAPARQAPATAPGLIPPAAATPRAVAQASGFYRHDLDGLRGIAIALVAVFHVWFGRVSGGVDVFLVLSGFFFGGRLLRGALTPGVRLRPVPEVTRLVRRLLPALVVVLAAAAVLTVLIQPETRWETFADQSLASLGYYQNWELARSASDYLRAGEAVSPLQHIWSMSVQGQFYISFLVLILLSAFLFRRVLGRHMRVAFVVLLVALTVASFVYAIVAHNTDQATAYYSSFARAWELLLGALVGALVPHVRCPMWLRTAAAVVALAAILSCGALIDGVKEFPGPWALVPVGATVLFILSAANRHADPHTRGRLPAPNRLLASAPFLTLGSMAYSLYLWHWPLLIFYLAYTGRSGVNFLEGAAVLLVSALLAWLTMRYVEEPLRTRSAPVAPATVASRPAVARRSRLRRPTIVLGFVVALLGVALTATSFSWREHVTVLRENGEELAGLSARDYPGARALVDNARVPKLPMRPTVLEAEDDIPQTTIDGCISDFENASVINCTYGDENASRTIALAGGSHAEHWITALDKLGRLHHFKVVTYLKMGCPLTTAERPLVMGNNREYPRCREWNKRVMPKLIADKPDYVFTTSTRPWNIKPGDVMPSSYLGIWEQLSENDIPILAMRDTPWLVRDGEPFFPADCLAGGGDATSCGIERSEVLSDHNPTLDYVAEFPLLHPLDMSNAVCRPYHCRAVEGNVLLYHDSHHISSTYMRTMTQELGRQIAAITGWWPA</sequence>
<feature type="transmembrane region" description="Helical" evidence="1">
    <location>
        <begin position="173"/>
        <end position="190"/>
    </location>
</feature>
<evidence type="ECO:0000259" key="2">
    <source>
        <dbReference type="Pfam" id="PF01757"/>
    </source>
</evidence>
<keyword evidence="6" id="KW-1185">Reference proteome</keyword>
<feature type="transmembrane region" description="Helical" evidence="1">
    <location>
        <begin position="227"/>
        <end position="249"/>
    </location>
</feature>
<feature type="transmembrane region" description="Helical" evidence="1">
    <location>
        <begin position="321"/>
        <end position="339"/>
    </location>
</feature>
<organism evidence="4 6">
    <name type="scientific">Mycolicibacterium vanbaalenii</name>
    <name type="common">Mycobacterium vanbaalenii</name>
    <dbReference type="NCBI Taxonomy" id="110539"/>
    <lineage>
        <taxon>Bacteria</taxon>
        <taxon>Bacillati</taxon>
        <taxon>Actinomycetota</taxon>
        <taxon>Actinomycetes</taxon>
        <taxon>Mycobacteriales</taxon>
        <taxon>Mycobacteriaceae</taxon>
        <taxon>Mycolicibacterium</taxon>
    </lineage>
</organism>
<dbReference type="GO" id="GO:0016020">
    <property type="term" value="C:membrane"/>
    <property type="evidence" value="ECO:0007669"/>
    <property type="project" value="TreeGrafter"/>
</dbReference>
<feature type="transmembrane region" description="Helical" evidence="1">
    <location>
        <begin position="256"/>
        <end position="277"/>
    </location>
</feature>
<feature type="domain" description="SGNH" evidence="3">
    <location>
        <begin position="499"/>
        <end position="718"/>
    </location>
</feature>
<feature type="transmembrane region" description="Helical" evidence="1">
    <location>
        <begin position="283"/>
        <end position="300"/>
    </location>
</feature>
<keyword evidence="1" id="KW-0812">Transmembrane</keyword>
<proteinExistence type="predicted"/>
<evidence type="ECO:0000313" key="6">
    <source>
        <dbReference type="Proteomes" id="UP000430146"/>
    </source>
</evidence>
<dbReference type="AlphaFoldDB" id="A0A5S9NP80"/>
<name>A0A5S9NP80_MYCVN</name>
<dbReference type="GO" id="GO:0009103">
    <property type="term" value="P:lipopolysaccharide biosynthetic process"/>
    <property type="evidence" value="ECO:0007669"/>
    <property type="project" value="TreeGrafter"/>
</dbReference>
<dbReference type="PANTHER" id="PTHR23028">
    <property type="entry name" value="ACETYLTRANSFERASE"/>
    <property type="match status" value="1"/>
</dbReference>
<keyword evidence="4" id="KW-0808">Transferase</keyword>
<feature type="transmembrane region" description="Helical" evidence="1">
    <location>
        <begin position="202"/>
        <end position="221"/>
    </location>
</feature>
<dbReference type="GO" id="GO:0016747">
    <property type="term" value="F:acyltransferase activity, transferring groups other than amino-acyl groups"/>
    <property type="evidence" value="ECO:0007669"/>
    <property type="project" value="InterPro"/>
</dbReference>
<feature type="transmembrane region" description="Helical" evidence="1">
    <location>
        <begin position="63"/>
        <end position="81"/>
    </location>
</feature>
<keyword evidence="1" id="KW-0472">Membrane</keyword>
<dbReference type="EC" id="2.3.1.-" evidence="4"/>
<evidence type="ECO:0000313" key="4">
    <source>
        <dbReference type="EMBL" id="CAA0092194.1"/>
    </source>
</evidence>
<gene>
    <name evidence="4" type="primary">oatA_3</name>
    <name evidence="5" type="synonym">oatA_8</name>
    <name evidence="4" type="ORF">AELLOGFF_02767</name>
    <name evidence="5" type="ORF">AELLOGFF_06258</name>
</gene>